<keyword evidence="3" id="KW-1185">Reference proteome</keyword>
<feature type="region of interest" description="Disordered" evidence="1">
    <location>
        <begin position="148"/>
        <end position="172"/>
    </location>
</feature>
<proteinExistence type="predicted"/>
<evidence type="ECO:0000313" key="3">
    <source>
        <dbReference type="Proteomes" id="UP000318741"/>
    </source>
</evidence>
<organism evidence="2 3">
    <name type="scientific">Alienimonas californiensis</name>
    <dbReference type="NCBI Taxonomy" id="2527989"/>
    <lineage>
        <taxon>Bacteria</taxon>
        <taxon>Pseudomonadati</taxon>
        <taxon>Planctomycetota</taxon>
        <taxon>Planctomycetia</taxon>
        <taxon>Planctomycetales</taxon>
        <taxon>Planctomycetaceae</taxon>
        <taxon>Alienimonas</taxon>
    </lineage>
</organism>
<dbReference type="AlphaFoldDB" id="A0A517P6C2"/>
<name>A0A517P6C2_9PLAN</name>
<evidence type="ECO:0000256" key="1">
    <source>
        <dbReference type="SAM" id="MobiDB-lite"/>
    </source>
</evidence>
<dbReference type="Proteomes" id="UP000318741">
    <property type="component" value="Chromosome"/>
</dbReference>
<dbReference type="EMBL" id="CP036265">
    <property type="protein sequence ID" value="QDT14917.1"/>
    <property type="molecule type" value="Genomic_DNA"/>
</dbReference>
<dbReference type="KEGG" id="acaf:CA12_09970"/>
<dbReference type="RefSeq" id="WP_165700558.1">
    <property type="nucleotide sequence ID" value="NZ_CP036265.1"/>
</dbReference>
<reference evidence="2 3" key="1">
    <citation type="submission" date="2019-02" db="EMBL/GenBank/DDBJ databases">
        <title>Deep-cultivation of Planctomycetes and their phenomic and genomic characterization uncovers novel biology.</title>
        <authorList>
            <person name="Wiegand S."/>
            <person name="Jogler M."/>
            <person name="Boedeker C."/>
            <person name="Pinto D."/>
            <person name="Vollmers J."/>
            <person name="Rivas-Marin E."/>
            <person name="Kohn T."/>
            <person name="Peeters S.H."/>
            <person name="Heuer A."/>
            <person name="Rast P."/>
            <person name="Oberbeckmann S."/>
            <person name="Bunk B."/>
            <person name="Jeske O."/>
            <person name="Meyerdierks A."/>
            <person name="Storesund J.E."/>
            <person name="Kallscheuer N."/>
            <person name="Luecker S."/>
            <person name="Lage O.M."/>
            <person name="Pohl T."/>
            <person name="Merkel B.J."/>
            <person name="Hornburger P."/>
            <person name="Mueller R.-W."/>
            <person name="Bruemmer F."/>
            <person name="Labrenz M."/>
            <person name="Spormann A.M."/>
            <person name="Op den Camp H."/>
            <person name="Overmann J."/>
            <person name="Amann R."/>
            <person name="Jetten M.S.M."/>
            <person name="Mascher T."/>
            <person name="Medema M.H."/>
            <person name="Devos D.P."/>
            <person name="Kaster A.-K."/>
            <person name="Ovreas L."/>
            <person name="Rohde M."/>
            <person name="Galperin M.Y."/>
            <person name="Jogler C."/>
        </authorList>
    </citation>
    <scope>NUCLEOTIDE SEQUENCE [LARGE SCALE GENOMIC DNA]</scope>
    <source>
        <strain evidence="2 3">CA12</strain>
    </source>
</reference>
<gene>
    <name evidence="2" type="ORF">CA12_09970</name>
</gene>
<accession>A0A517P6C2</accession>
<protein>
    <submittedName>
        <fullName evidence="2">Uncharacterized protein</fullName>
    </submittedName>
</protein>
<sequence>MIPVFAPRFDLDECRSDAERAFVEALHARADAGGWFADSWRVWDDRLTVSVCVCDSEPEYNCVLRTLRVDFDEGAVQFGPDETHQFATDLDPARPGVSALSGLPIVDLAAAAADWLEREIRRPIVRREWDRPDCRGVAPRLWALADTGESVTARGQRTPDFGPPDRVVPVRR</sequence>
<evidence type="ECO:0000313" key="2">
    <source>
        <dbReference type="EMBL" id="QDT14917.1"/>
    </source>
</evidence>